<proteinExistence type="predicted"/>
<reference evidence="1" key="1">
    <citation type="journal article" date="2023" name="Access Microbiol">
        <title>De-novo genome assembly for Akanthomyces muscarius, a biocontrol agent of insect agricultural pests.</title>
        <authorList>
            <person name="Erdos Z."/>
            <person name="Studholme D.J."/>
            <person name="Raymond B."/>
            <person name="Sharma M."/>
        </authorList>
    </citation>
    <scope>NUCLEOTIDE SEQUENCE</scope>
    <source>
        <strain evidence="1">Ve6</strain>
    </source>
</reference>
<dbReference type="Proteomes" id="UP001144673">
    <property type="component" value="Unassembled WGS sequence"/>
</dbReference>
<dbReference type="KEGG" id="amus:LMH87_007795"/>
<keyword evidence="2" id="KW-1185">Reference proteome</keyword>
<sequence length="442" mass="49351">MSKARDWRSLSRGEKLGASMHGGAVAGGWAPLAQVPRERRFQRQPFSPTISSFNCDTTELSRVCSKASGATSRGIMRRCTTEVPRKLCASGLACSGRRWTSHRSASLTNEALLEKVGARLNDDEYGEKITLDVKKKTIFTGSGELPMSPLFDPAWIKSRKRQTKEPPRPANGQFQKHLGRNPFAQALATPMRYCAVTKTHQPRYFLQRFDVVRHPETNQGWLAPANDAYSHIQRNEEVRANGLAALTVKPSGGRDEVAARVTGYVASQKSVFDTLSGPNKRLRGALLARRAGMAVSPEARTPVWRHNMSEVVLQSMRSEAAGELVRRAGVANHKFVQPCAKWEDIKDVKRRGCILWLPQAHDEATARQHATFDVEGVNYGGKMAVHNLFWLLGDAEAARLRSESEMFRNNELLVLKSWPTKTMIQLHLLLWKLQGYMDAPSP</sequence>
<organism evidence="1 2">
    <name type="scientific">Akanthomyces muscarius</name>
    <name type="common">Entomopathogenic fungus</name>
    <name type="synonym">Lecanicillium muscarium</name>
    <dbReference type="NCBI Taxonomy" id="2231603"/>
    <lineage>
        <taxon>Eukaryota</taxon>
        <taxon>Fungi</taxon>
        <taxon>Dikarya</taxon>
        <taxon>Ascomycota</taxon>
        <taxon>Pezizomycotina</taxon>
        <taxon>Sordariomycetes</taxon>
        <taxon>Hypocreomycetidae</taxon>
        <taxon>Hypocreales</taxon>
        <taxon>Cordycipitaceae</taxon>
        <taxon>Akanthomyces</taxon>
    </lineage>
</organism>
<dbReference type="GeneID" id="80894954"/>
<dbReference type="AlphaFoldDB" id="A0A9W8UPQ3"/>
<accession>A0A9W8UPQ3</accession>
<comment type="caution">
    <text evidence="1">The sequence shown here is derived from an EMBL/GenBank/DDBJ whole genome shotgun (WGS) entry which is preliminary data.</text>
</comment>
<name>A0A9W8UPQ3_AKAMU</name>
<evidence type="ECO:0000313" key="2">
    <source>
        <dbReference type="Proteomes" id="UP001144673"/>
    </source>
</evidence>
<protein>
    <recommendedName>
        <fullName evidence="3">Esterase-like protein</fullName>
    </recommendedName>
</protein>
<evidence type="ECO:0008006" key="3">
    <source>
        <dbReference type="Google" id="ProtNLM"/>
    </source>
</evidence>
<evidence type="ECO:0000313" key="1">
    <source>
        <dbReference type="EMBL" id="KAJ4159856.1"/>
    </source>
</evidence>
<dbReference type="RefSeq" id="XP_056057661.1">
    <property type="nucleotide sequence ID" value="XM_056199597.1"/>
</dbReference>
<gene>
    <name evidence="1" type="ORF">LMH87_007795</name>
</gene>
<dbReference type="EMBL" id="JAJHUN010000003">
    <property type="protein sequence ID" value="KAJ4159856.1"/>
    <property type="molecule type" value="Genomic_DNA"/>
</dbReference>